<evidence type="ECO:0000256" key="7">
    <source>
        <dbReference type="SAM" id="Phobius"/>
    </source>
</evidence>
<dbReference type="AlphaFoldDB" id="Q74MQ0"/>
<dbReference type="Proteomes" id="UP000000578">
    <property type="component" value="Chromosome"/>
</dbReference>
<sequence length="337" mass="38592">MKSLIAFIAFIITGFLATKILSYFLEGIIKKLVIDSNTKIDDIIYNSLRLPLLLIVFLIFLYIGILLAPIQIDINFVNNVFKFVSILVGTYAIVNFVDGIFEYYIIPWAEKTETKLDEHLIKPLRKLIRLLIIVFGLLTALSSVGYDITTILAGLGIGGLAFALAMQDTIKNFIAGVLILIDKPFTIGDWIRVGDLEGIIEEVGIRSTRIRTFDQSLITVANSYLLERPIENFSERTKRRVLINIGITYETPVEKIEKAKQIIKEILSSNPMVVGPIRVHFYSFGDWSLNIRVEYYVKNTNFDEFLDTVDYINKEIKRRFDLEGIEFAYPTYTIYQK</sequence>
<feature type="transmembrane region" description="Helical" evidence="7">
    <location>
        <begin position="127"/>
        <end position="144"/>
    </location>
</feature>
<keyword evidence="3" id="KW-1003">Cell membrane</keyword>
<feature type="domain" description="Mechanosensitive ion channel MscS" evidence="8">
    <location>
        <begin position="168"/>
        <end position="234"/>
    </location>
</feature>
<evidence type="ECO:0000256" key="5">
    <source>
        <dbReference type="ARBA" id="ARBA00022989"/>
    </source>
</evidence>
<evidence type="ECO:0000259" key="9">
    <source>
        <dbReference type="Pfam" id="PF21082"/>
    </source>
</evidence>
<protein>
    <submittedName>
        <fullName evidence="11">NEQ198</fullName>
    </submittedName>
</protein>
<evidence type="ECO:0000259" key="10">
    <source>
        <dbReference type="Pfam" id="PF21088"/>
    </source>
</evidence>
<dbReference type="InterPro" id="IPR010920">
    <property type="entry name" value="LSM_dom_sf"/>
</dbReference>
<comment type="similarity">
    <text evidence="2">Belongs to the MscS (TC 1.A.23) family.</text>
</comment>
<dbReference type="GO" id="GO:0055085">
    <property type="term" value="P:transmembrane transport"/>
    <property type="evidence" value="ECO:0007669"/>
    <property type="project" value="InterPro"/>
</dbReference>
<accession>Q74MQ0</accession>
<evidence type="ECO:0000256" key="2">
    <source>
        <dbReference type="ARBA" id="ARBA00008017"/>
    </source>
</evidence>
<dbReference type="InterPro" id="IPR011014">
    <property type="entry name" value="MscS_channel_TM-2"/>
</dbReference>
<evidence type="ECO:0000256" key="4">
    <source>
        <dbReference type="ARBA" id="ARBA00022692"/>
    </source>
</evidence>
<dbReference type="BioCyc" id="NEQU228908:GJB6-213-MONOMER"/>
<feature type="transmembrane region" description="Helical" evidence="7">
    <location>
        <begin position="50"/>
        <end position="72"/>
    </location>
</feature>
<dbReference type="Pfam" id="PF21082">
    <property type="entry name" value="MS_channel_3rd"/>
    <property type="match status" value="1"/>
</dbReference>
<keyword evidence="12" id="KW-1185">Reference proteome</keyword>
<dbReference type="SUPFAM" id="SSF82689">
    <property type="entry name" value="Mechanosensitive channel protein MscS (YggB), C-terminal domain"/>
    <property type="match status" value="1"/>
</dbReference>
<dbReference type="InterPro" id="IPR049142">
    <property type="entry name" value="MS_channel_1st"/>
</dbReference>
<feature type="transmembrane region" description="Helical" evidence="7">
    <location>
        <begin position="150"/>
        <end position="166"/>
    </location>
</feature>
<keyword evidence="6 7" id="KW-0472">Membrane</keyword>
<gene>
    <name evidence="11" type="ordered locus">NEQ198</name>
</gene>
<evidence type="ECO:0000313" key="11">
    <source>
        <dbReference type="EMBL" id="AAR39052.1"/>
    </source>
</evidence>
<proteinExistence type="inferred from homology"/>
<feature type="domain" description="Mechanosensitive ion channel transmembrane helices 2/3" evidence="10">
    <location>
        <begin position="126"/>
        <end position="167"/>
    </location>
</feature>
<feature type="transmembrane region" description="Helical" evidence="7">
    <location>
        <begin position="84"/>
        <end position="106"/>
    </location>
</feature>
<evidence type="ECO:0000313" key="12">
    <source>
        <dbReference type="Proteomes" id="UP000000578"/>
    </source>
</evidence>
<dbReference type="SUPFAM" id="SSF50182">
    <property type="entry name" value="Sm-like ribonucleoproteins"/>
    <property type="match status" value="1"/>
</dbReference>
<dbReference type="GO" id="GO:0005886">
    <property type="term" value="C:plasma membrane"/>
    <property type="evidence" value="ECO:0007669"/>
    <property type="project" value="UniProtKB-SubCell"/>
</dbReference>
<dbReference type="PANTHER" id="PTHR30566">
    <property type="entry name" value="YNAI-RELATED MECHANOSENSITIVE ION CHANNEL"/>
    <property type="match status" value="1"/>
</dbReference>
<feature type="transmembrane region" description="Helical" evidence="7">
    <location>
        <begin position="6"/>
        <end position="29"/>
    </location>
</feature>
<dbReference type="EMBL" id="AE017199">
    <property type="protein sequence ID" value="AAR39052.1"/>
    <property type="molecule type" value="Genomic_DNA"/>
</dbReference>
<dbReference type="SUPFAM" id="SSF82861">
    <property type="entry name" value="Mechanosensitive channel protein MscS (YggB), transmembrane region"/>
    <property type="match status" value="1"/>
</dbReference>
<keyword evidence="4 7" id="KW-0812">Transmembrane</keyword>
<dbReference type="Gene3D" id="1.10.287.1260">
    <property type="match status" value="1"/>
</dbReference>
<evidence type="ECO:0000256" key="3">
    <source>
        <dbReference type="ARBA" id="ARBA00022475"/>
    </source>
</evidence>
<dbReference type="Pfam" id="PF00924">
    <property type="entry name" value="MS_channel_2nd"/>
    <property type="match status" value="1"/>
</dbReference>
<dbReference type="Gene3D" id="3.30.70.100">
    <property type="match status" value="1"/>
</dbReference>
<evidence type="ECO:0000259" key="8">
    <source>
        <dbReference type="Pfam" id="PF00924"/>
    </source>
</evidence>
<name>Q74MQ0_NANEQ</name>
<dbReference type="InterPro" id="IPR049278">
    <property type="entry name" value="MS_channel_C"/>
</dbReference>
<dbReference type="HOGENOM" id="CLU_037945_0_1_2"/>
<dbReference type="InterPro" id="IPR006685">
    <property type="entry name" value="MscS_channel_2nd"/>
</dbReference>
<dbReference type="InterPro" id="IPR023408">
    <property type="entry name" value="MscS_beta-dom_sf"/>
</dbReference>
<comment type="subcellular location">
    <subcellularLocation>
        <location evidence="1">Cell membrane</location>
        <topology evidence="1">Multi-pass membrane protein</topology>
    </subcellularLocation>
</comment>
<keyword evidence="5 7" id="KW-1133">Transmembrane helix</keyword>
<dbReference type="STRING" id="228908.NEQ198"/>
<evidence type="ECO:0000256" key="6">
    <source>
        <dbReference type="ARBA" id="ARBA00023136"/>
    </source>
</evidence>
<evidence type="ECO:0000256" key="1">
    <source>
        <dbReference type="ARBA" id="ARBA00004651"/>
    </source>
</evidence>
<dbReference type="InterPro" id="IPR011066">
    <property type="entry name" value="MscS_channel_C_sf"/>
</dbReference>
<dbReference type="Gene3D" id="2.30.30.60">
    <property type="match status" value="1"/>
</dbReference>
<feature type="domain" description="Mechanosensitive ion channel MscS C-terminal" evidence="9">
    <location>
        <begin position="242"/>
        <end position="327"/>
    </location>
</feature>
<dbReference type="KEGG" id="neq:NEQ198"/>
<dbReference type="Pfam" id="PF21088">
    <property type="entry name" value="MS_channel_1st"/>
    <property type="match status" value="1"/>
</dbReference>
<reference evidence="11 12" key="1">
    <citation type="journal article" date="2003" name="Proc. Natl. Acad. Sci. U.S.A.">
        <title>The genome of Nanoarchaeum equitans: insights into early archaeal evolution and derived parasitism.</title>
        <authorList>
            <person name="Waters E."/>
            <person name="Hohn M.J."/>
            <person name="Ahel I."/>
            <person name="Graham D.E."/>
            <person name="Adams M.D."/>
            <person name="Barnstead M."/>
            <person name="Beeson K.Y."/>
            <person name="Bibbs L."/>
            <person name="Bolanos R."/>
            <person name="Keller M."/>
            <person name="Kretz K."/>
            <person name="Lin X."/>
            <person name="Mathur E."/>
            <person name="Ni J."/>
            <person name="Podar M."/>
            <person name="Richardson T."/>
            <person name="Sutton G.G."/>
            <person name="Simon M."/>
            <person name="Soll D."/>
            <person name="Stetter K.O."/>
            <person name="Short J.M."/>
            <person name="Noordewier M."/>
        </authorList>
    </citation>
    <scope>NUCLEOTIDE SEQUENCE [LARGE SCALE GENOMIC DNA]</scope>
    <source>
        <strain evidence="11 12">Kin4-M</strain>
    </source>
</reference>
<dbReference type="PANTHER" id="PTHR30566:SF5">
    <property type="entry name" value="MECHANOSENSITIVE ION CHANNEL PROTEIN 1, MITOCHONDRIAL-RELATED"/>
    <property type="match status" value="1"/>
</dbReference>
<dbReference type="EnsemblBacteria" id="AAR39052">
    <property type="protein sequence ID" value="AAR39052"/>
    <property type="gene ID" value="NEQ198"/>
</dbReference>
<organism evidence="11 12">
    <name type="scientific">Nanoarchaeum equitans (strain Kin4-M)</name>
    <dbReference type="NCBI Taxonomy" id="228908"/>
    <lineage>
        <taxon>Archaea</taxon>
        <taxon>Nanobdellota</taxon>
        <taxon>Candidatus Nanoarchaeia</taxon>
        <taxon>Nanoarchaeales</taxon>
        <taxon>Nanoarchaeaceae</taxon>
        <taxon>Nanoarchaeum</taxon>
    </lineage>
</organism>